<gene>
    <name evidence="4" type="ORF">FK219_007860</name>
</gene>
<feature type="domain" description="STAS" evidence="3">
    <location>
        <begin position="10"/>
        <end position="111"/>
    </location>
</feature>
<dbReference type="OrthoDB" id="9793697at2"/>
<dbReference type="EMBL" id="VIKT02000011">
    <property type="protein sequence ID" value="NHF63154.1"/>
    <property type="molecule type" value="Genomic_DNA"/>
</dbReference>
<keyword evidence="5" id="KW-1185">Reference proteome</keyword>
<dbReference type="PANTHER" id="PTHR33495:SF2">
    <property type="entry name" value="ANTI-SIGMA FACTOR ANTAGONIST TM_1081-RELATED"/>
    <property type="match status" value="1"/>
</dbReference>
<dbReference type="CDD" id="cd07043">
    <property type="entry name" value="STAS_anti-anti-sigma_factors"/>
    <property type="match status" value="1"/>
</dbReference>
<dbReference type="Pfam" id="PF01740">
    <property type="entry name" value="STAS"/>
    <property type="match status" value="1"/>
</dbReference>
<name>A0A9E5MKI1_9MICO</name>
<evidence type="ECO:0000256" key="1">
    <source>
        <dbReference type="ARBA" id="ARBA00009013"/>
    </source>
</evidence>
<dbReference type="PANTHER" id="PTHR33495">
    <property type="entry name" value="ANTI-SIGMA FACTOR ANTAGONIST TM_1081-RELATED-RELATED"/>
    <property type="match status" value="1"/>
</dbReference>
<comment type="similarity">
    <text evidence="1 2">Belongs to the anti-sigma-factor antagonist family.</text>
</comment>
<dbReference type="RefSeq" id="WP_152582511.1">
    <property type="nucleotide sequence ID" value="NZ_JAVJPO010000012.1"/>
</dbReference>
<dbReference type="Proteomes" id="UP000818266">
    <property type="component" value="Unassembled WGS sequence"/>
</dbReference>
<evidence type="ECO:0000256" key="2">
    <source>
        <dbReference type="RuleBase" id="RU003749"/>
    </source>
</evidence>
<proteinExistence type="inferred from homology"/>
<dbReference type="Gene3D" id="3.30.750.24">
    <property type="entry name" value="STAS domain"/>
    <property type="match status" value="1"/>
</dbReference>
<comment type="caution">
    <text evidence="4">The sequence shown here is derived from an EMBL/GenBank/DDBJ whole genome shotgun (WGS) entry which is preliminary data.</text>
</comment>
<dbReference type="InterPro" id="IPR036513">
    <property type="entry name" value="STAS_dom_sf"/>
</dbReference>
<reference evidence="4 5" key="1">
    <citation type="submission" date="2019-06" db="EMBL/GenBank/DDBJ databases">
        <authorList>
            <person name="De-Chao Zhang Q."/>
        </authorList>
    </citation>
    <scope>NUCLEOTIDE SEQUENCE [LARGE SCALE GENOMIC DNA]</scope>
    <source>
        <strain evidence="4 5">KN1116</strain>
    </source>
</reference>
<dbReference type="AlphaFoldDB" id="A0A9E5MKI1"/>
<dbReference type="NCBIfam" id="TIGR00377">
    <property type="entry name" value="ant_ant_sig"/>
    <property type="match status" value="1"/>
</dbReference>
<dbReference type="SUPFAM" id="SSF52091">
    <property type="entry name" value="SpoIIaa-like"/>
    <property type="match status" value="1"/>
</dbReference>
<dbReference type="GO" id="GO:0043856">
    <property type="term" value="F:anti-sigma factor antagonist activity"/>
    <property type="evidence" value="ECO:0007669"/>
    <property type="project" value="InterPro"/>
</dbReference>
<dbReference type="InterPro" id="IPR002645">
    <property type="entry name" value="STAS_dom"/>
</dbReference>
<dbReference type="PROSITE" id="PS50801">
    <property type="entry name" value="STAS"/>
    <property type="match status" value="1"/>
</dbReference>
<organism evidence="4 5">
    <name type="scientific">Microcella pacifica</name>
    <dbReference type="NCBI Taxonomy" id="2591847"/>
    <lineage>
        <taxon>Bacteria</taxon>
        <taxon>Bacillati</taxon>
        <taxon>Actinomycetota</taxon>
        <taxon>Actinomycetes</taxon>
        <taxon>Micrococcales</taxon>
        <taxon>Microbacteriaceae</taxon>
        <taxon>Microcella</taxon>
    </lineage>
</organism>
<accession>A0A9E5MKI1</accession>
<sequence length="111" mass="11807">MDISIIPHPQGVTEISVSGRLNMVTAARVREAIQSAVDDNRPRVAITLEQVVFLDSSGLGALIAGMKTAREAGGDVRLVKPTEQVELVLELTNMAGVLRSFDSVESAYADA</sequence>
<reference evidence="4 5" key="2">
    <citation type="submission" date="2020-03" db="EMBL/GenBank/DDBJ databases">
        <title>Chryseoglobus sp. isolated from a deep-sea seamount.</title>
        <authorList>
            <person name="Zhang D.-C."/>
        </authorList>
    </citation>
    <scope>NUCLEOTIDE SEQUENCE [LARGE SCALE GENOMIC DNA]</scope>
    <source>
        <strain evidence="4 5">KN1116</strain>
    </source>
</reference>
<evidence type="ECO:0000313" key="5">
    <source>
        <dbReference type="Proteomes" id="UP000818266"/>
    </source>
</evidence>
<evidence type="ECO:0000313" key="4">
    <source>
        <dbReference type="EMBL" id="NHF63154.1"/>
    </source>
</evidence>
<protein>
    <recommendedName>
        <fullName evidence="2">Anti-sigma factor antagonist</fullName>
    </recommendedName>
</protein>
<evidence type="ECO:0000259" key="3">
    <source>
        <dbReference type="PROSITE" id="PS50801"/>
    </source>
</evidence>
<dbReference type="InterPro" id="IPR003658">
    <property type="entry name" value="Anti-sigma_ant"/>
</dbReference>